<dbReference type="AlphaFoldDB" id="M7BD83"/>
<dbReference type="Proteomes" id="UP000031443">
    <property type="component" value="Unassembled WGS sequence"/>
</dbReference>
<organism evidence="2 3">
    <name type="scientific">Chelonia mydas</name>
    <name type="common">Green sea-turtle</name>
    <name type="synonym">Chelonia agassizi</name>
    <dbReference type="NCBI Taxonomy" id="8469"/>
    <lineage>
        <taxon>Eukaryota</taxon>
        <taxon>Metazoa</taxon>
        <taxon>Chordata</taxon>
        <taxon>Craniata</taxon>
        <taxon>Vertebrata</taxon>
        <taxon>Euteleostomi</taxon>
        <taxon>Archelosauria</taxon>
        <taxon>Testudinata</taxon>
        <taxon>Testudines</taxon>
        <taxon>Cryptodira</taxon>
        <taxon>Durocryptodira</taxon>
        <taxon>Americhelydia</taxon>
        <taxon>Chelonioidea</taxon>
        <taxon>Cheloniidae</taxon>
        <taxon>Chelonia</taxon>
    </lineage>
</organism>
<proteinExistence type="predicted"/>
<evidence type="ECO:0000256" key="1">
    <source>
        <dbReference type="SAM" id="MobiDB-lite"/>
    </source>
</evidence>
<sequence length="152" mass="17392">MEPNISTTKNRPELRQRDSEQIEQPQLLESSGDVMISAFILKEKVKVRPSAFDRRFLQPWPTGCACTAHAPQFLLYNGVCYKCRSRGEEEHPQGRSSWRTSVTAQERDVPVGAPLQVTEKARSLRMVGTSDEARRLLTRQLYPIWCRTLQCG</sequence>
<gene>
    <name evidence="2" type="ORF">UY3_09256</name>
</gene>
<dbReference type="EMBL" id="KB535465">
    <property type="protein sequence ID" value="EMP33545.1"/>
    <property type="molecule type" value="Genomic_DNA"/>
</dbReference>
<keyword evidence="3" id="KW-1185">Reference proteome</keyword>
<name>M7BD83_CHEMY</name>
<feature type="region of interest" description="Disordered" evidence="1">
    <location>
        <begin position="1"/>
        <end position="26"/>
    </location>
</feature>
<evidence type="ECO:0000313" key="3">
    <source>
        <dbReference type="Proteomes" id="UP000031443"/>
    </source>
</evidence>
<evidence type="ECO:0000313" key="2">
    <source>
        <dbReference type="EMBL" id="EMP33545.1"/>
    </source>
</evidence>
<protein>
    <submittedName>
        <fullName evidence="2">Uncharacterized protein</fullName>
    </submittedName>
</protein>
<accession>M7BD83</accession>
<feature type="compositionally biased region" description="Basic and acidic residues" evidence="1">
    <location>
        <begin position="10"/>
        <end position="20"/>
    </location>
</feature>
<reference evidence="3" key="1">
    <citation type="journal article" date="2013" name="Nat. Genet.">
        <title>The draft genomes of soft-shell turtle and green sea turtle yield insights into the development and evolution of the turtle-specific body plan.</title>
        <authorList>
            <person name="Wang Z."/>
            <person name="Pascual-Anaya J."/>
            <person name="Zadissa A."/>
            <person name="Li W."/>
            <person name="Niimura Y."/>
            <person name="Huang Z."/>
            <person name="Li C."/>
            <person name="White S."/>
            <person name="Xiong Z."/>
            <person name="Fang D."/>
            <person name="Wang B."/>
            <person name="Ming Y."/>
            <person name="Chen Y."/>
            <person name="Zheng Y."/>
            <person name="Kuraku S."/>
            <person name="Pignatelli M."/>
            <person name="Herrero J."/>
            <person name="Beal K."/>
            <person name="Nozawa M."/>
            <person name="Li Q."/>
            <person name="Wang J."/>
            <person name="Zhang H."/>
            <person name="Yu L."/>
            <person name="Shigenobu S."/>
            <person name="Wang J."/>
            <person name="Liu J."/>
            <person name="Flicek P."/>
            <person name="Searle S."/>
            <person name="Wang J."/>
            <person name="Kuratani S."/>
            <person name="Yin Y."/>
            <person name="Aken B."/>
            <person name="Zhang G."/>
            <person name="Irie N."/>
        </authorList>
    </citation>
    <scope>NUCLEOTIDE SEQUENCE [LARGE SCALE GENOMIC DNA]</scope>
</reference>